<protein>
    <submittedName>
        <fullName evidence="2">Uncharacterized protein</fullName>
    </submittedName>
</protein>
<feature type="signal peptide" evidence="1">
    <location>
        <begin position="1"/>
        <end position="18"/>
    </location>
</feature>
<gene>
    <name evidence="2" type="ORF">BOLC9T54824H</name>
</gene>
<evidence type="ECO:0000313" key="2">
    <source>
        <dbReference type="EMBL" id="VDD29501.1"/>
    </source>
</evidence>
<keyword evidence="1" id="KW-0732">Signal</keyword>
<sequence length="169" mass="19431">MLHPRRKLLTLPFSMLEARLLLPELLILIPRTKTMTLVLWSMSRTCTLSTKRLRYLFLRCICRHILRPTKDEIDSSRLASRQRVTASRPSKYEEIWPPQVSDFGVNMSMICYIHHKQLLPEQANSRDGEKHFGKSGVVLDSSNTICVPCEVHQSYQSRPGDGEHGSLLS</sequence>
<organism evidence="2">
    <name type="scientific">Brassica oleracea</name>
    <name type="common">Wild cabbage</name>
    <dbReference type="NCBI Taxonomy" id="3712"/>
    <lineage>
        <taxon>Eukaryota</taxon>
        <taxon>Viridiplantae</taxon>
        <taxon>Streptophyta</taxon>
        <taxon>Embryophyta</taxon>
        <taxon>Tracheophyta</taxon>
        <taxon>Spermatophyta</taxon>
        <taxon>Magnoliopsida</taxon>
        <taxon>eudicotyledons</taxon>
        <taxon>Gunneridae</taxon>
        <taxon>Pentapetalae</taxon>
        <taxon>rosids</taxon>
        <taxon>malvids</taxon>
        <taxon>Brassicales</taxon>
        <taxon>Brassicaceae</taxon>
        <taxon>Brassiceae</taxon>
        <taxon>Brassica</taxon>
    </lineage>
</organism>
<feature type="chain" id="PRO_5018312410" evidence="1">
    <location>
        <begin position="19"/>
        <end position="169"/>
    </location>
</feature>
<proteinExistence type="predicted"/>
<dbReference type="EMBL" id="LR031875">
    <property type="protein sequence ID" value="VDD29501.1"/>
    <property type="molecule type" value="Genomic_DNA"/>
</dbReference>
<name>A0A3P6E013_BRAOL</name>
<accession>A0A3P6E013</accession>
<evidence type="ECO:0000256" key="1">
    <source>
        <dbReference type="SAM" id="SignalP"/>
    </source>
</evidence>
<dbReference type="AlphaFoldDB" id="A0A3P6E013"/>
<reference evidence="2" key="1">
    <citation type="submission" date="2018-11" db="EMBL/GenBank/DDBJ databases">
        <authorList>
            <consortium name="Genoscope - CEA"/>
            <person name="William W."/>
        </authorList>
    </citation>
    <scope>NUCLEOTIDE SEQUENCE</scope>
</reference>